<keyword evidence="2" id="KW-1185">Reference proteome</keyword>
<sequence>MLLTIPTSSSSFLPYQCHHVKPKPGGVLLPAFTATSSSSSSSYSTTTTTTSPPHFNTVKIISTTTRRRRRWAVSSSSSSGNQTLVIAPTTTLSSPPASASEIVKKFYEGINGHALASVEDLIADNCVYEDLIFPQPFVGRKAILEFFQKFIDSISTDLQFVIDDISDEDTSVVGVTWHLEWKEKAFPFSKGCSFYRLDVLNGKKQIIYGRDSVEPAIKPGEMALVAIRGVTWLLQRFPQLADQL</sequence>
<reference evidence="1 2" key="1">
    <citation type="journal article" date="2022" name="Plant J.">
        <title>Chromosome-level genome of Camellia lanceoleosa provides a valuable resource for understanding genome evolution and self-incompatibility.</title>
        <authorList>
            <person name="Gong W."/>
            <person name="Xiao S."/>
            <person name="Wang L."/>
            <person name="Liao Z."/>
            <person name="Chang Y."/>
            <person name="Mo W."/>
            <person name="Hu G."/>
            <person name="Li W."/>
            <person name="Zhao G."/>
            <person name="Zhu H."/>
            <person name="Hu X."/>
            <person name="Ji K."/>
            <person name="Xiang X."/>
            <person name="Song Q."/>
            <person name="Yuan D."/>
            <person name="Jin S."/>
            <person name="Zhang L."/>
        </authorList>
    </citation>
    <scope>NUCLEOTIDE SEQUENCE [LARGE SCALE GENOMIC DNA]</scope>
    <source>
        <strain evidence="1">SQ_2022a</strain>
    </source>
</reference>
<organism evidence="1 2">
    <name type="scientific">Camellia lanceoleosa</name>
    <dbReference type="NCBI Taxonomy" id="1840588"/>
    <lineage>
        <taxon>Eukaryota</taxon>
        <taxon>Viridiplantae</taxon>
        <taxon>Streptophyta</taxon>
        <taxon>Embryophyta</taxon>
        <taxon>Tracheophyta</taxon>
        <taxon>Spermatophyta</taxon>
        <taxon>Magnoliopsida</taxon>
        <taxon>eudicotyledons</taxon>
        <taxon>Gunneridae</taxon>
        <taxon>Pentapetalae</taxon>
        <taxon>asterids</taxon>
        <taxon>Ericales</taxon>
        <taxon>Theaceae</taxon>
        <taxon>Camellia</taxon>
    </lineage>
</organism>
<name>A0ACC0GR73_9ERIC</name>
<gene>
    <name evidence="1" type="ORF">LOK49_LG08G01862</name>
</gene>
<protein>
    <submittedName>
        <fullName evidence="1">Uncharacterized protein</fullName>
    </submittedName>
</protein>
<proteinExistence type="predicted"/>
<accession>A0ACC0GR73</accession>
<dbReference type="Proteomes" id="UP001060215">
    <property type="component" value="Chromosome 9"/>
</dbReference>
<dbReference type="EMBL" id="CM045766">
    <property type="protein sequence ID" value="KAI8003752.1"/>
    <property type="molecule type" value="Genomic_DNA"/>
</dbReference>
<comment type="caution">
    <text evidence="1">The sequence shown here is derived from an EMBL/GenBank/DDBJ whole genome shotgun (WGS) entry which is preliminary data.</text>
</comment>
<evidence type="ECO:0000313" key="2">
    <source>
        <dbReference type="Proteomes" id="UP001060215"/>
    </source>
</evidence>
<evidence type="ECO:0000313" key="1">
    <source>
        <dbReference type="EMBL" id="KAI8003752.1"/>
    </source>
</evidence>